<evidence type="ECO:0000259" key="12">
    <source>
        <dbReference type="Pfam" id="PF07715"/>
    </source>
</evidence>
<dbReference type="InterPro" id="IPR000531">
    <property type="entry name" value="Beta-barrel_TonB"/>
</dbReference>
<reference evidence="13 14" key="1">
    <citation type="submission" date="2016-10" db="EMBL/GenBank/DDBJ databases">
        <authorList>
            <person name="de Groot N.N."/>
        </authorList>
    </citation>
    <scope>NUCLEOTIDE SEQUENCE [LARGE SCALE GENOMIC DNA]</scope>
    <source>
        <strain evidence="13 14">DSM 22789</strain>
    </source>
</reference>
<evidence type="ECO:0000256" key="6">
    <source>
        <dbReference type="ARBA" id="ARBA00023136"/>
    </source>
</evidence>
<keyword evidence="6 8" id="KW-0472">Membrane</keyword>
<dbReference type="AlphaFoldDB" id="A0A1I6UXS6"/>
<protein>
    <submittedName>
        <fullName evidence="13">Iron complex outermembrane recepter protein</fullName>
    </submittedName>
</protein>
<dbReference type="SUPFAM" id="SSF56935">
    <property type="entry name" value="Porins"/>
    <property type="match status" value="1"/>
</dbReference>
<evidence type="ECO:0000313" key="14">
    <source>
        <dbReference type="Proteomes" id="UP000198785"/>
    </source>
</evidence>
<keyword evidence="4 8" id="KW-0812">Transmembrane</keyword>
<feature type="domain" description="TonB-dependent receptor-like beta-barrel" evidence="11">
    <location>
        <begin position="259"/>
        <end position="646"/>
    </location>
</feature>
<feature type="chain" id="PRO_5011505263" evidence="10">
    <location>
        <begin position="19"/>
        <end position="686"/>
    </location>
</feature>
<dbReference type="OrthoDB" id="9759247at2"/>
<keyword evidence="3 8" id="KW-1134">Transmembrane beta strand</keyword>
<evidence type="ECO:0000256" key="8">
    <source>
        <dbReference type="PROSITE-ProRule" id="PRU01360"/>
    </source>
</evidence>
<evidence type="ECO:0000256" key="9">
    <source>
        <dbReference type="RuleBase" id="RU003357"/>
    </source>
</evidence>
<feature type="domain" description="TonB-dependent receptor plug" evidence="12">
    <location>
        <begin position="60"/>
        <end position="145"/>
    </location>
</feature>
<dbReference type="EMBL" id="FOZZ01000010">
    <property type="protein sequence ID" value="SFT06228.1"/>
    <property type="molecule type" value="Genomic_DNA"/>
</dbReference>
<dbReference type="GO" id="GO:0044718">
    <property type="term" value="P:siderophore transmembrane transport"/>
    <property type="evidence" value="ECO:0007669"/>
    <property type="project" value="TreeGrafter"/>
</dbReference>
<keyword evidence="2 8" id="KW-0813">Transport</keyword>
<evidence type="ECO:0000256" key="7">
    <source>
        <dbReference type="ARBA" id="ARBA00023237"/>
    </source>
</evidence>
<sequence length="686" mass="77700">MKSILWVSLCAMPFMAAAQEKQQQDSVKTTILNEIIIKGYRLENPTFSKVSNNYDEKIVQPKNVAGLFNDINGFSLIKRGNYAMDPTFRGAQYEQLNIQYDGGIKAMHACPNRMDPITSHIAPEEIEKIEIIKGPYSVRYGATFGGIVNLVTRNPSKGKHGLHGSIASGYETNGNAYVGMAQLQYVTDKFDLAGNFGYRNYDNYKDGDGTEIPSAFKSSDYGLKFGYNIKKNHRIQAGWRQAFGRDVLHAGLPMDTEYDNSSIASLDYKWENIGRNLKSLQVKTYYSYVDHLMTNYKRSTATATEAAADVNSTTIGAKAEFEWKTSDKLHFFSGVDYLHIGRDGDRTRLIKMQNGKPLPNPITRINSIWQDSYIDDIGAYTEAKWNFLPSYILSAGLRYDMVISDIRKPEADFAALYDLDKRTEHNISGTISLKKAFSDRLFLEFAYGRGVRSANMIERYINQFNVGQDSYTYTGNPDLKAEINNQFEIGLSGYENLSGFFNTIRFEGSVYYGFLKNYISAVIEPDIGTDAKVFTNIKDAYKTGIDVSAKLDFGKYYFLKTDLSYIYTRNKNFDESLPLIPPFTARISAGIEKEKFWGNIQYNIVATQNELAYSFGEIRTGGYQTMDVRLGYKPVEKLSIGIAGLNIFDKTYHNHLNFAFRNQEGFASIPINEAGRNFTVFVQYKF</sequence>
<evidence type="ECO:0000256" key="2">
    <source>
        <dbReference type="ARBA" id="ARBA00022448"/>
    </source>
</evidence>
<dbReference type="Proteomes" id="UP000198785">
    <property type="component" value="Unassembled WGS sequence"/>
</dbReference>
<evidence type="ECO:0000256" key="5">
    <source>
        <dbReference type="ARBA" id="ARBA00023077"/>
    </source>
</evidence>
<dbReference type="InterPro" id="IPR037066">
    <property type="entry name" value="Plug_dom_sf"/>
</dbReference>
<gene>
    <name evidence="13" type="ORF">SAMN05660206_110114</name>
</gene>
<dbReference type="PROSITE" id="PS52016">
    <property type="entry name" value="TONB_DEPENDENT_REC_3"/>
    <property type="match status" value="1"/>
</dbReference>
<dbReference type="PANTHER" id="PTHR30069:SF49">
    <property type="entry name" value="OUTER MEMBRANE PROTEIN C"/>
    <property type="match status" value="1"/>
</dbReference>
<accession>A0A1I6UXS6</accession>
<comment type="subcellular location">
    <subcellularLocation>
        <location evidence="1 8">Cell outer membrane</location>
        <topology evidence="1 8">Multi-pass membrane protein</topology>
    </subcellularLocation>
</comment>
<name>A0A1I6UXS6_9SPHI</name>
<feature type="signal peptide" evidence="10">
    <location>
        <begin position="1"/>
        <end position="18"/>
    </location>
</feature>
<keyword evidence="7 8" id="KW-0998">Cell outer membrane</keyword>
<keyword evidence="10" id="KW-0732">Signal</keyword>
<dbReference type="InterPro" id="IPR039426">
    <property type="entry name" value="TonB-dep_rcpt-like"/>
</dbReference>
<dbReference type="GO" id="GO:0015344">
    <property type="term" value="F:siderophore uptake transmembrane transporter activity"/>
    <property type="evidence" value="ECO:0007669"/>
    <property type="project" value="TreeGrafter"/>
</dbReference>
<proteinExistence type="inferred from homology"/>
<dbReference type="Gene3D" id="2.170.130.10">
    <property type="entry name" value="TonB-dependent receptor, plug domain"/>
    <property type="match status" value="1"/>
</dbReference>
<evidence type="ECO:0000256" key="4">
    <source>
        <dbReference type="ARBA" id="ARBA00022692"/>
    </source>
</evidence>
<keyword evidence="5 9" id="KW-0798">TonB box</keyword>
<dbReference type="RefSeq" id="WP_093366776.1">
    <property type="nucleotide sequence ID" value="NZ_FOZZ01000010.1"/>
</dbReference>
<evidence type="ECO:0000313" key="13">
    <source>
        <dbReference type="EMBL" id="SFT06228.1"/>
    </source>
</evidence>
<dbReference type="PANTHER" id="PTHR30069">
    <property type="entry name" value="TONB-DEPENDENT OUTER MEMBRANE RECEPTOR"/>
    <property type="match status" value="1"/>
</dbReference>
<comment type="similarity">
    <text evidence="8 9">Belongs to the TonB-dependent receptor family.</text>
</comment>
<dbReference type="InterPro" id="IPR012910">
    <property type="entry name" value="Plug_dom"/>
</dbReference>
<dbReference type="Gene3D" id="2.40.170.20">
    <property type="entry name" value="TonB-dependent receptor, beta-barrel domain"/>
    <property type="match status" value="1"/>
</dbReference>
<evidence type="ECO:0000256" key="1">
    <source>
        <dbReference type="ARBA" id="ARBA00004571"/>
    </source>
</evidence>
<dbReference type="STRING" id="683125.SAMN05660206_110114"/>
<dbReference type="InterPro" id="IPR036942">
    <property type="entry name" value="Beta-barrel_TonB_sf"/>
</dbReference>
<dbReference type="Pfam" id="PF00593">
    <property type="entry name" value="TonB_dep_Rec_b-barrel"/>
    <property type="match status" value="1"/>
</dbReference>
<evidence type="ECO:0000259" key="11">
    <source>
        <dbReference type="Pfam" id="PF00593"/>
    </source>
</evidence>
<dbReference type="GO" id="GO:0009279">
    <property type="term" value="C:cell outer membrane"/>
    <property type="evidence" value="ECO:0007669"/>
    <property type="project" value="UniProtKB-SubCell"/>
</dbReference>
<dbReference type="Pfam" id="PF07715">
    <property type="entry name" value="Plug"/>
    <property type="match status" value="1"/>
</dbReference>
<evidence type="ECO:0000256" key="3">
    <source>
        <dbReference type="ARBA" id="ARBA00022452"/>
    </source>
</evidence>
<keyword evidence="14" id="KW-1185">Reference proteome</keyword>
<organism evidence="13 14">
    <name type="scientific">Sphingobacterium wenxiniae</name>
    <dbReference type="NCBI Taxonomy" id="683125"/>
    <lineage>
        <taxon>Bacteria</taxon>
        <taxon>Pseudomonadati</taxon>
        <taxon>Bacteroidota</taxon>
        <taxon>Sphingobacteriia</taxon>
        <taxon>Sphingobacteriales</taxon>
        <taxon>Sphingobacteriaceae</taxon>
        <taxon>Sphingobacterium</taxon>
    </lineage>
</organism>
<evidence type="ECO:0000256" key="10">
    <source>
        <dbReference type="SAM" id="SignalP"/>
    </source>
</evidence>